<feature type="transmembrane region" description="Helical" evidence="15">
    <location>
        <begin position="6"/>
        <end position="26"/>
    </location>
</feature>
<keyword evidence="6 14" id="KW-0132">Cell division</keyword>
<comment type="function">
    <text evidence="14">Cell wall formation.</text>
</comment>
<feature type="domain" description="Mur ligase C-terminal" evidence="17">
    <location>
        <begin position="311"/>
        <end position="408"/>
    </location>
</feature>
<evidence type="ECO:0000256" key="10">
    <source>
        <dbReference type="ARBA" id="ARBA00022984"/>
    </source>
</evidence>
<dbReference type="GO" id="GO:0051301">
    <property type="term" value="P:cell division"/>
    <property type="evidence" value="ECO:0007669"/>
    <property type="project" value="UniProtKB-KW"/>
</dbReference>
<feature type="domain" description="Mur ligase central" evidence="18">
    <location>
        <begin position="116"/>
        <end position="288"/>
    </location>
</feature>
<keyword evidence="4 14" id="KW-0963">Cytoplasm</keyword>
<dbReference type="InterPro" id="IPR000713">
    <property type="entry name" value="Mur_ligase_N"/>
</dbReference>
<dbReference type="GO" id="GO:0005524">
    <property type="term" value="F:ATP binding"/>
    <property type="evidence" value="ECO:0007669"/>
    <property type="project" value="UniProtKB-UniRule"/>
</dbReference>
<evidence type="ECO:0000256" key="4">
    <source>
        <dbReference type="ARBA" id="ARBA00022490"/>
    </source>
</evidence>
<evidence type="ECO:0000256" key="12">
    <source>
        <dbReference type="ARBA" id="ARBA00023316"/>
    </source>
</evidence>
<dbReference type="EMBL" id="OU015584">
    <property type="protein sequence ID" value="CAG5085686.1"/>
    <property type="molecule type" value="Genomic_DNA"/>
</dbReference>
<dbReference type="SUPFAM" id="SSF53623">
    <property type="entry name" value="MurD-like peptide ligases, catalytic domain"/>
    <property type="match status" value="1"/>
</dbReference>
<proteinExistence type="inferred from homology"/>
<evidence type="ECO:0000256" key="8">
    <source>
        <dbReference type="ARBA" id="ARBA00022840"/>
    </source>
</evidence>
<evidence type="ECO:0000256" key="15">
    <source>
        <dbReference type="SAM" id="Phobius"/>
    </source>
</evidence>
<evidence type="ECO:0000256" key="13">
    <source>
        <dbReference type="ARBA" id="ARBA00047833"/>
    </source>
</evidence>
<dbReference type="Gene3D" id="3.90.190.20">
    <property type="entry name" value="Mur ligase, C-terminal domain"/>
    <property type="match status" value="1"/>
</dbReference>
<dbReference type="SUPFAM" id="SSF53244">
    <property type="entry name" value="MurD-like peptide ligases, peptide-binding domain"/>
    <property type="match status" value="1"/>
</dbReference>
<reference evidence="19" key="1">
    <citation type="submission" date="2021-04" db="EMBL/GenBank/DDBJ databases">
        <authorList>
            <person name="Rodrigo-Torres L."/>
            <person name="Arahal R. D."/>
            <person name="Lucena T."/>
        </authorList>
    </citation>
    <scope>NUCLEOTIDE SEQUENCE</scope>
    <source>
        <strain evidence="19">AS29M-1</strain>
    </source>
</reference>
<feature type="domain" description="Mur ligase N-terminal catalytic" evidence="16">
    <location>
        <begin position="9"/>
        <end position="109"/>
    </location>
</feature>
<keyword evidence="11 14" id="KW-0131">Cell cycle</keyword>
<dbReference type="PANTHER" id="PTHR43445:SF3">
    <property type="entry name" value="UDP-N-ACETYLMURAMATE--L-ALANINE LIGASE"/>
    <property type="match status" value="1"/>
</dbReference>
<dbReference type="KEGG" id="ptan:CRYO30217_02838"/>
<evidence type="ECO:0000259" key="18">
    <source>
        <dbReference type="Pfam" id="PF08245"/>
    </source>
</evidence>
<dbReference type="GO" id="GO:0005737">
    <property type="term" value="C:cytoplasm"/>
    <property type="evidence" value="ECO:0007669"/>
    <property type="project" value="UniProtKB-SubCell"/>
</dbReference>
<name>A0A916NDQ8_9FLAO</name>
<keyword evidence="12 14" id="KW-0961">Cell wall biogenesis/degradation</keyword>
<evidence type="ECO:0000256" key="14">
    <source>
        <dbReference type="HAMAP-Rule" id="MF_00046"/>
    </source>
</evidence>
<accession>A0A916NDQ8</accession>
<organism evidence="19 20">
    <name type="scientific">Parvicella tangerina</name>
    <dbReference type="NCBI Taxonomy" id="2829795"/>
    <lineage>
        <taxon>Bacteria</taxon>
        <taxon>Pseudomonadati</taxon>
        <taxon>Bacteroidota</taxon>
        <taxon>Flavobacteriia</taxon>
        <taxon>Flavobacteriales</taxon>
        <taxon>Parvicellaceae</taxon>
        <taxon>Parvicella</taxon>
    </lineage>
</organism>
<dbReference type="HAMAP" id="MF_00046">
    <property type="entry name" value="MurC"/>
    <property type="match status" value="1"/>
</dbReference>
<dbReference type="InterPro" id="IPR050061">
    <property type="entry name" value="MurCDEF_pg_biosynth"/>
</dbReference>
<dbReference type="Pfam" id="PF02875">
    <property type="entry name" value="Mur_ligase_C"/>
    <property type="match status" value="1"/>
</dbReference>
<dbReference type="InterPro" id="IPR013221">
    <property type="entry name" value="Mur_ligase_cen"/>
</dbReference>
<comment type="similarity">
    <text evidence="14">Belongs to the MurCDEF family.</text>
</comment>
<dbReference type="AlphaFoldDB" id="A0A916NDQ8"/>
<evidence type="ECO:0000256" key="9">
    <source>
        <dbReference type="ARBA" id="ARBA00022960"/>
    </source>
</evidence>
<dbReference type="Pfam" id="PF01225">
    <property type="entry name" value="Mur_ligase"/>
    <property type="match status" value="1"/>
</dbReference>
<keyword evidence="15" id="KW-0812">Transmembrane</keyword>
<keyword evidence="7 14" id="KW-0547">Nucleotide-binding</keyword>
<dbReference type="Gene3D" id="3.40.1190.10">
    <property type="entry name" value="Mur-like, catalytic domain"/>
    <property type="match status" value="1"/>
</dbReference>
<dbReference type="InterPro" id="IPR005758">
    <property type="entry name" value="UDP-N-AcMur_Ala_ligase_MurC"/>
</dbReference>
<keyword evidence="15" id="KW-1133">Transmembrane helix</keyword>
<comment type="subcellular location">
    <subcellularLocation>
        <location evidence="1 14">Cytoplasm</location>
    </subcellularLocation>
</comment>
<dbReference type="PANTHER" id="PTHR43445">
    <property type="entry name" value="UDP-N-ACETYLMURAMATE--L-ALANINE LIGASE-RELATED"/>
    <property type="match status" value="1"/>
</dbReference>
<feature type="binding site" evidence="14">
    <location>
        <begin position="118"/>
        <end position="124"/>
    </location>
    <ligand>
        <name>ATP</name>
        <dbReference type="ChEBI" id="CHEBI:30616"/>
    </ligand>
</feature>
<keyword evidence="5 14" id="KW-0436">Ligase</keyword>
<evidence type="ECO:0000259" key="16">
    <source>
        <dbReference type="Pfam" id="PF01225"/>
    </source>
</evidence>
<evidence type="ECO:0000256" key="1">
    <source>
        <dbReference type="ARBA" id="ARBA00004496"/>
    </source>
</evidence>
<evidence type="ECO:0000259" key="17">
    <source>
        <dbReference type="Pfam" id="PF02875"/>
    </source>
</evidence>
<dbReference type="Pfam" id="PF08245">
    <property type="entry name" value="Mur_ligase_M"/>
    <property type="match status" value="1"/>
</dbReference>
<keyword evidence="8 14" id="KW-0067">ATP-binding</keyword>
<dbReference type="SUPFAM" id="SSF51984">
    <property type="entry name" value="MurCD N-terminal domain"/>
    <property type="match status" value="1"/>
</dbReference>
<dbReference type="GO" id="GO:0008763">
    <property type="term" value="F:UDP-N-acetylmuramate-L-alanine ligase activity"/>
    <property type="evidence" value="ECO:0007669"/>
    <property type="project" value="UniProtKB-UniRule"/>
</dbReference>
<dbReference type="Proteomes" id="UP000683507">
    <property type="component" value="Chromosome"/>
</dbReference>
<sequence length="451" mass="49828">MNVRGLHSVYFIGIGGIGMSAIARYFHSMGIRVAGYDKTRTSLTKKIEAEGIEVIYEDNLDSVNELFKGKSTVVVYTPAVPKDLAILKFFESNGNIVAKRSEMLGLITQGSFSIAVAGTHGKTTTSSMVAHLLKHSGKGCNAFLGGISTNYNTNVILDESSRTTVVEADEFDRSFLTLDPNIAIVTSTDADHLDIYGEHDTLLESFQLFVNKIPKNGVLVLRNGLGLRHKNVITYGIDEDAKVKAINLRVENGNYIFDVISMLRRYDGLTVGLPGRHNIENALAAIIVGELMELTEDEIRSGLLSFTGVKRRFERVIDSANLTYIDDYAHHPKELEMCISSVKELYPSKKVTGIFQPHLFSRTRDFASEFAKSLDLLDEAILMDIYPARELPIDGVNAEMLLNLMTIPNKVVVPADEMVQDIKGRKLEVLLTLGAGDIDRLVEPLKNALTE</sequence>
<comment type="catalytic activity">
    <reaction evidence="13 14">
        <text>UDP-N-acetyl-alpha-D-muramate + L-alanine + ATP = UDP-N-acetyl-alpha-D-muramoyl-L-alanine + ADP + phosphate + H(+)</text>
        <dbReference type="Rhea" id="RHEA:23372"/>
        <dbReference type="ChEBI" id="CHEBI:15378"/>
        <dbReference type="ChEBI" id="CHEBI:30616"/>
        <dbReference type="ChEBI" id="CHEBI:43474"/>
        <dbReference type="ChEBI" id="CHEBI:57972"/>
        <dbReference type="ChEBI" id="CHEBI:70757"/>
        <dbReference type="ChEBI" id="CHEBI:83898"/>
        <dbReference type="ChEBI" id="CHEBI:456216"/>
        <dbReference type="EC" id="6.3.2.8"/>
    </reaction>
</comment>
<evidence type="ECO:0000256" key="5">
    <source>
        <dbReference type="ARBA" id="ARBA00022598"/>
    </source>
</evidence>
<dbReference type="InterPro" id="IPR036565">
    <property type="entry name" value="Mur-like_cat_sf"/>
</dbReference>
<dbReference type="EC" id="6.3.2.8" evidence="3 14"/>
<keyword evidence="10 14" id="KW-0573">Peptidoglycan synthesis</keyword>
<evidence type="ECO:0000256" key="11">
    <source>
        <dbReference type="ARBA" id="ARBA00023306"/>
    </source>
</evidence>
<evidence type="ECO:0000256" key="7">
    <source>
        <dbReference type="ARBA" id="ARBA00022741"/>
    </source>
</evidence>
<evidence type="ECO:0000256" key="6">
    <source>
        <dbReference type="ARBA" id="ARBA00022618"/>
    </source>
</evidence>
<comment type="pathway">
    <text evidence="2 14">Cell wall biogenesis; peptidoglycan biosynthesis.</text>
</comment>
<keyword evidence="9 14" id="KW-0133">Cell shape</keyword>
<dbReference type="RefSeq" id="WP_258543040.1">
    <property type="nucleotide sequence ID" value="NZ_OU015584.1"/>
</dbReference>
<dbReference type="NCBIfam" id="TIGR01082">
    <property type="entry name" value="murC"/>
    <property type="match status" value="1"/>
</dbReference>
<dbReference type="Gene3D" id="3.40.50.720">
    <property type="entry name" value="NAD(P)-binding Rossmann-like Domain"/>
    <property type="match status" value="1"/>
</dbReference>
<protein>
    <recommendedName>
        <fullName evidence="3 14">UDP-N-acetylmuramate--L-alanine ligase</fullName>
        <ecNumber evidence="3 14">6.3.2.8</ecNumber>
    </recommendedName>
    <alternativeName>
        <fullName evidence="14">UDP-N-acetylmuramoyl-L-alanine synthetase</fullName>
    </alternativeName>
</protein>
<evidence type="ECO:0000256" key="2">
    <source>
        <dbReference type="ARBA" id="ARBA00004752"/>
    </source>
</evidence>
<evidence type="ECO:0000313" key="20">
    <source>
        <dbReference type="Proteomes" id="UP000683507"/>
    </source>
</evidence>
<keyword evidence="15" id="KW-0472">Membrane</keyword>
<dbReference type="InterPro" id="IPR004101">
    <property type="entry name" value="Mur_ligase_C"/>
</dbReference>
<gene>
    <name evidence="14 19" type="primary">murC</name>
    <name evidence="19" type="ORF">CRYO30217_02838</name>
</gene>
<dbReference type="GO" id="GO:0008360">
    <property type="term" value="P:regulation of cell shape"/>
    <property type="evidence" value="ECO:0007669"/>
    <property type="project" value="UniProtKB-KW"/>
</dbReference>
<evidence type="ECO:0000313" key="19">
    <source>
        <dbReference type="EMBL" id="CAG5085686.1"/>
    </source>
</evidence>
<keyword evidence="20" id="KW-1185">Reference proteome</keyword>
<dbReference type="InterPro" id="IPR036615">
    <property type="entry name" value="Mur_ligase_C_dom_sf"/>
</dbReference>
<dbReference type="GO" id="GO:0071555">
    <property type="term" value="P:cell wall organization"/>
    <property type="evidence" value="ECO:0007669"/>
    <property type="project" value="UniProtKB-KW"/>
</dbReference>
<evidence type="ECO:0000256" key="3">
    <source>
        <dbReference type="ARBA" id="ARBA00012211"/>
    </source>
</evidence>
<dbReference type="GO" id="GO:0009252">
    <property type="term" value="P:peptidoglycan biosynthetic process"/>
    <property type="evidence" value="ECO:0007669"/>
    <property type="project" value="UniProtKB-UniRule"/>
</dbReference>